<reference evidence="3 4" key="1">
    <citation type="submission" date="2020-03" db="EMBL/GenBank/DDBJ databases">
        <title>Draft Genome Sequence of Cudoniella acicularis.</title>
        <authorList>
            <person name="Buettner E."/>
            <person name="Kellner H."/>
        </authorList>
    </citation>
    <scope>NUCLEOTIDE SEQUENCE [LARGE SCALE GENOMIC DNA]</scope>
    <source>
        <strain evidence="3 4">DSM 108380</strain>
    </source>
</reference>
<evidence type="ECO:0000256" key="2">
    <source>
        <dbReference type="SAM" id="Phobius"/>
    </source>
</evidence>
<feature type="compositionally biased region" description="Polar residues" evidence="1">
    <location>
        <begin position="232"/>
        <end position="243"/>
    </location>
</feature>
<proteinExistence type="predicted"/>
<dbReference type="EMBL" id="JAAMPI010000504">
    <property type="protein sequence ID" value="KAF4630845.1"/>
    <property type="molecule type" value="Genomic_DNA"/>
</dbReference>
<keyword evidence="2" id="KW-1133">Transmembrane helix</keyword>
<dbReference type="AlphaFoldDB" id="A0A8H4RIW1"/>
<feature type="region of interest" description="Disordered" evidence="1">
    <location>
        <begin position="305"/>
        <end position="343"/>
    </location>
</feature>
<dbReference type="Proteomes" id="UP000566819">
    <property type="component" value="Unassembled WGS sequence"/>
</dbReference>
<gene>
    <name evidence="3" type="ORF">G7Y89_g7283</name>
</gene>
<sequence>MFSQEFAKGGARRRSHIRFARREAQGITEKRKDEEDAKLTPGPAVNGAPNAPLKPQKKDDEDDKGTLPQPTILATVAPGPALTPTPLKGDDDDDDDGNEGKTSTAKPEPTPPTPAAPPPPPPPPSSSAPSKTPPPGPMSTPSPPPKPSVSPIPPNPKGPATGTSTSTVILVTTTTTTITSSTLTTIPPSAVSVQSASQPAAPTTAPQTSTPNSQQTTTSSATAVPVVANTALADSSTPSSTVSPAKGISSGMSPTEGVFVGIGVTAGIIVILLTFFILFKRRRDAARKTDPNFTMATPGQVQAAGYYGGEKDLPEPEAAHSNQNYEQQQSPKNHFVDPTYRGGAVPIVPSKDLNQQHHSSPGNPFADPQLQESIIKYSPSALSNHVDGLNQNKYGQQPSFGGSIPRKAVENVETRPESSSVARDERAKSVVNGPTWRDSVTWVNEQTRRSDGHF</sequence>
<organism evidence="3 4">
    <name type="scientific">Cudoniella acicularis</name>
    <dbReference type="NCBI Taxonomy" id="354080"/>
    <lineage>
        <taxon>Eukaryota</taxon>
        <taxon>Fungi</taxon>
        <taxon>Dikarya</taxon>
        <taxon>Ascomycota</taxon>
        <taxon>Pezizomycotina</taxon>
        <taxon>Leotiomycetes</taxon>
        <taxon>Helotiales</taxon>
        <taxon>Tricladiaceae</taxon>
        <taxon>Cudoniella</taxon>
    </lineage>
</organism>
<feature type="compositionally biased region" description="Basic and acidic residues" evidence="1">
    <location>
        <begin position="309"/>
        <end position="318"/>
    </location>
</feature>
<dbReference type="PRINTS" id="PR01217">
    <property type="entry name" value="PRICHEXTENSN"/>
</dbReference>
<keyword evidence="4" id="KW-1185">Reference proteome</keyword>
<feature type="compositionally biased region" description="Basic and acidic residues" evidence="1">
    <location>
        <begin position="407"/>
        <end position="428"/>
    </location>
</feature>
<feature type="region of interest" description="Disordered" evidence="1">
    <location>
        <begin position="190"/>
        <end position="221"/>
    </location>
</feature>
<evidence type="ECO:0000256" key="1">
    <source>
        <dbReference type="SAM" id="MobiDB-lite"/>
    </source>
</evidence>
<feature type="transmembrane region" description="Helical" evidence="2">
    <location>
        <begin position="258"/>
        <end position="279"/>
    </location>
</feature>
<feature type="compositionally biased region" description="Low complexity" evidence="1">
    <location>
        <begin position="41"/>
        <end position="51"/>
    </location>
</feature>
<protein>
    <submittedName>
        <fullName evidence="3">Uncharacterized protein</fullName>
    </submittedName>
</protein>
<comment type="caution">
    <text evidence="3">The sequence shown here is derived from an EMBL/GenBank/DDBJ whole genome shotgun (WGS) entry which is preliminary data.</text>
</comment>
<feature type="compositionally biased region" description="Polar residues" evidence="1">
    <location>
        <begin position="320"/>
        <end position="332"/>
    </location>
</feature>
<feature type="compositionally biased region" description="Basic and acidic residues" evidence="1">
    <location>
        <begin position="20"/>
        <end position="38"/>
    </location>
</feature>
<accession>A0A8H4RIW1</accession>
<evidence type="ECO:0000313" key="4">
    <source>
        <dbReference type="Proteomes" id="UP000566819"/>
    </source>
</evidence>
<keyword evidence="2" id="KW-0812">Transmembrane</keyword>
<name>A0A8H4RIW1_9HELO</name>
<feature type="region of interest" description="Disordered" evidence="1">
    <location>
        <begin position="395"/>
        <end position="432"/>
    </location>
</feature>
<feature type="compositionally biased region" description="Basic residues" evidence="1">
    <location>
        <begin position="10"/>
        <end position="19"/>
    </location>
</feature>
<evidence type="ECO:0000313" key="3">
    <source>
        <dbReference type="EMBL" id="KAF4630845.1"/>
    </source>
</evidence>
<feature type="region of interest" description="Disordered" evidence="1">
    <location>
        <begin position="231"/>
        <end position="250"/>
    </location>
</feature>
<keyword evidence="2" id="KW-0472">Membrane</keyword>
<feature type="region of interest" description="Disordered" evidence="1">
    <location>
        <begin position="1"/>
        <end position="165"/>
    </location>
</feature>
<feature type="compositionally biased region" description="Pro residues" evidence="1">
    <location>
        <begin position="108"/>
        <end position="157"/>
    </location>
</feature>